<proteinExistence type="predicted"/>
<dbReference type="InterPro" id="IPR011604">
    <property type="entry name" value="PDDEXK-like_dom_sf"/>
</dbReference>
<dbReference type="Gene3D" id="3.90.320.10">
    <property type="match status" value="1"/>
</dbReference>
<reference evidence="2" key="1">
    <citation type="submission" date="2020-10" db="EMBL/GenBank/DDBJ databases">
        <title>Connecting structure to function with the recovery of over 1000 high-quality activated sludge metagenome-assembled genomes encoding full-length rRNA genes using long-read sequencing.</title>
        <authorList>
            <person name="Singleton C.M."/>
            <person name="Petriglieri F."/>
            <person name="Kristensen J.M."/>
            <person name="Kirkegaard R.H."/>
            <person name="Michaelsen T.Y."/>
            <person name="Andersen M.H."/>
            <person name="Karst S.M."/>
            <person name="Dueholm M.S."/>
            <person name="Nielsen P.H."/>
            <person name="Albertsen M."/>
        </authorList>
    </citation>
    <scope>NUCLEOTIDE SEQUENCE</scope>
    <source>
        <strain evidence="2">Bjer_18-Q3-R1-45_BAT3C.347</strain>
    </source>
</reference>
<dbReference type="InterPro" id="IPR027417">
    <property type="entry name" value="P-loop_NTPase"/>
</dbReference>
<dbReference type="AlphaFoldDB" id="A0A9D7E7G4"/>
<sequence length="911" mass="99332">MAAAERGPVSGLTAHRLPPGADFLARCARQILDESTSRLPDLSGIFVVVPNLLLAPDLRAAIAVAAGRPLLLPKIVTLSGWVDPLLDPTQYDTPARRQLRLFAVLRDWRMLDGNSRWQIADALIALFDELAATRTALPASEQALAEKLSAGYGIAVAEPLSFEARLVHGLWLADSGGAPSLPAARSLALRRLAQSSSAPLYVIWEGDPAPEHLAFFEAYARRAPVELFVPDRRGPVGRADAVCDVLNAAWPPDPVEAPLVERAAALRRSGASSLAERLALVPAGSLEALARHTALQVRAWLAEGRSRIALIAADRVAARRARAVLERDQILVADETGWKLSTTRAAALVDAWHEVMAGDAYHRSLLDLLKSPFVVAGLDPAQRAAAIDGIERHLARRNIIAGLDPLVASLDAETGRPELSPARVLVRRVVAARDAFPRTAAEPARWIGRLLSVFDALDARAALANDAAGADVLELLLARAAELDGPAQRLGFAEWREWLDRQFEAATFRDSSIDSPIVMTHLAAARLRRFDAAIVIGADRMHLAAGEPAALLSHDAVRRELGLPGRELAVARLRDDLSLLIANSDRLCFVWQAMQADEECLPAVEVELLALAHRVAFDDDLHRPALSDCTPEAAASLAAQRRPAPRLAPSEVPQRVSASGYQSLVDCPYQFFTRHVLGLGEREEVSEALEKRDFGERVHGILARFHQRNPRISDGDPAQLLAALEAESRAAFAVEIERNALEQGWLERWLRRLPAYLVWQREREAAGWYFSRAEQHCATQFELADGTPLRLEGRIDRIDARDDGKLAVLDYKTQSAAALAARLKSAGEDVQLAVYTILQGDEVEQAAYVALDDDVKARQLDQPQSVAADQYQRLVDAFSGMRAGVPLLAHGAAGICRHCAARGLCRRDWFE</sequence>
<name>A0A9D7E7G4_9PROT</name>
<evidence type="ECO:0000259" key="1">
    <source>
        <dbReference type="Pfam" id="PF12705"/>
    </source>
</evidence>
<organism evidence="2 3">
    <name type="scientific">Candidatus Methylophosphatis roskildensis</name>
    <dbReference type="NCBI Taxonomy" id="2899263"/>
    <lineage>
        <taxon>Bacteria</taxon>
        <taxon>Pseudomonadati</taxon>
        <taxon>Pseudomonadota</taxon>
        <taxon>Betaproteobacteria</taxon>
        <taxon>Nitrosomonadales</taxon>
        <taxon>Sterolibacteriaceae</taxon>
        <taxon>Candidatus Methylophosphatis</taxon>
    </lineage>
</organism>
<gene>
    <name evidence="2" type="ORF">IPH26_21420</name>
</gene>
<dbReference type="EMBL" id="JADJEV010000005">
    <property type="protein sequence ID" value="MBK6975394.1"/>
    <property type="molecule type" value="Genomic_DNA"/>
</dbReference>
<evidence type="ECO:0000313" key="3">
    <source>
        <dbReference type="Proteomes" id="UP000807785"/>
    </source>
</evidence>
<dbReference type="InterPro" id="IPR038726">
    <property type="entry name" value="PDDEXK_AddAB-type"/>
</dbReference>
<accession>A0A9D7E7G4</accession>
<dbReference type="SUPFAM" id="SSF52540">
    <property type="entry name" value="P-loop containing nucleoside triphosphate hydrolases"/>
    <property type="match status" value="1"/>
</dbReference>
<dbReference type="Proteomes" id="UP000807785">
    <property type="component" value="Unassembled WGS sequence"/>
</dbReference>
<protein>
    <submittedName>
        <fullName evidence="2">PD-(D/E)XK nuclease family protein</fullName>
    </submittedName>
</protein>
<comment type="caution">
    <text evidence="2">The sequence shown here is derived from an EMBL/GenBank/DDBJ whole genome shotgun (WGS) entry which is preliminary data.</text>
</comment>
<evidence type="ECO:0000313" key="2">
    <source>
        <dbReference type="EMBL" id="MBK6975394.1"/>
    </source>
</evidence>
<dbReference type="Pfam" id="PF12705">
    <property type="entry name" value="PDDEXK_1"/>
    <property type="match status" value="1"/>
</dbReference>
<feature type="domain" description="PD-(D/E)XK endonuclease-like" evidence="1">
    <location>
        <begin position="655"/>
        <end position="906"/>
    </location>
</feature>